<keyword evidence="2" id="KW-1185">Reference proteome</keyword>
<sequence length="99" mass="11552">MNKRELFEERNPMKNLYEVDEVMFINFPMSIRNDEVLIDVRIYALAREVAKQIPDTLKKSITVDFDRLSVWDMIGEDPNEIVDMGPATQELLSLMSESI</sequence>
<name>A0A9X1VBV7_9BACL</name>
<gene>
    <name evidence="1" type="ORF">MM817_03189</name>
</gene>
<proteinExistence type="predicted"/>
<dbReference type="Proteomes" id="UP001139263">
    <property type="component" value="Unassembled WGS sequence"/>
</dbReference>
<accession>A0A9X1VBV7</accession>
<comment type="caution">
    <text evidence="1">The sequence shown here is derived from an EMBL/GenBank/DDBJ whole genome shotgun (WGS) entry which is preliminary data.</text>
</comment>
<dbReference type="EMBL" id="JALBUF010000034">
    <property type="protein sequence ID" value="MCI0184892.1"/>
    <property type="molecule type" value="Genomic_DNA"/>
</dbReference>
<reference evidence="1" key="1">
    <citation type="submission" date="2022-03" db="EMBL/GenBank/DDBJ databases">
        <title>Draft Genome Sequence of Firmicute Strain S0AB, a Heterotrophic Iron/Sulfur-Oxidizing Extreme Acidophile.</title>
        <authorList>
            <person name="Vergara E."/>
            <person name="Pakostova E."/>
            <person name="Johnson D.B."/>
            <person name="Holmes D.S."/>
        </authorList>
    </citation>
    <scope>NUCLEOTIDE SEQUENCE</scope>
    <source>
        <strain evidence="1">S0AB</strain>
    </source>
</reference>
<organism evidence="1 2">
    <name type="scientific">Sulfoacidibacillus ferrooxidans</name>
    <dbReference type="NCBI Taxonomy" id="2005001"/>
    <lineage>
        <taxon>Bacteria</taxon>
        <taxon>Bacillati</taxon>
        <taxon>Bacillota</taxon>
        <taxon>Bacilli</taxon>
        <taxon>Bacillales</taxon>
        <taxon>Alicyclobacillaceae</taxon>
        <taxon>Sulfoacidibacillus</taxon>
    </lineage>
</organism>
<protein>
    <submittedName>
        <fullName evidence="1">Uncharacterized protein</fullName>
    </submittedName>
</protein>
<evidence type="ECO:0000313" key="2">
    <source>
        <dbReference type="Proteomes" id="UP001139263"/>
    </source>
</evidence>
<dbReference type="RefSeq" id="WP_241716922.1">
    <property type="nucleotide sequence ID" value="NZ_JALBUF010000034.1"/>
</dbReference>
<evidence type="ECO:0000313" key="1">
    <source>
        <dbReference type="EMBL" id="MCI0184892.1"/>
    </source>
</evidence>
<dbReference type="AlphaFoldDB" id="A0A9X1VBV7"/>